<comment type="function">
    <text evidence="17">Ubiquitous transcription factor required for a diverse set of processes. It is a component of the CCR4 complex involved in the control of gene expression.</text>
</comment>
<evidence type="ECO:0000256" key="2">
    <source>
        <dbReference type="ARBA" id="ARBA00001968"/>
    </source>
</evidence>
<proteinExistence type="inferred from homology"/>
<evidence type="ECO:0000256" key="13">
    <source>
        <dbReference type="ARBA" id="ARBA00022884"/>
    </source>
</evidence>
<comment type="cofactor">
    <cofactor evidence="2">
        <name>a divalent metal cation</name>
        <dbReference type="ChEBI" id="CHEBI:60240"/>
    </cofactor>
</comment>
<comment type="similarity">
    <text evidence="5">Belongs to the CAF1 family.</text>
</comment>
<dbReference type="EMBL" id="RWGY01000039">
    <property type="protein sequence ID" value="TVU08989.1"/>
    <property type="molecule type" value="Genomic_DNA"/>
</dbReference>
<keyword evidence="11" id="KW-0378">Hydrolase</keyword>
<evidence type="ECO:0000256" key="8">
    <source>
        <dbReference type="ARBA" id="ARBA00022490"/>
    </source>
</evidence>
<name>A0A5J9TCD6_9POAL</name>
<protein>
    <recommendedName>
        <fullName evidence="7">poly(A)-specific ribonuclease</fullName>
        <ecNumber evidence="7">3.1.13.4</ecNumber>
    </recommendedName>
</protein>
<keyword evidence="10" id="KW-0479">Metal-binding</keyword>
<dbReference type="GO" id="GO:0005634">
    <property type="term" value="C:nucleus"/>
    <property type="evidence" value="ECO:0007669"/>
    <property type="project" value="UniProtKB-SubCell"/>
</dbReference>
<keyword evidence="14" id="KW-0805">Transcription regulation</keyword>
<keyword evidence="19" id="KW-1185">Reference proteome</keyword>
<keyword evidence="12" id="KW-0269">Exonuclease</keyword>
<organism evidence="18 19">
    <name type="scientific">Eragrostis curvula</name>
    <name type="common">weeping love grass</name>
    <dbReference type="NCBI Taxonomy" id="38414"/>
    <lineage>
        <taxon>Eukaryota</taxon>
        <taxon>Viridiplantae</taxon>
        <taxon>Streptophyta</taxon>
        <taxon>Embryophyta</taxon>
        <taxon>Tracheophyta</taxon>
        <taxon>Spermatophyta</taxon>
        <taxon>Magnoliopsida</taxon>
        <taxon>Liliopsida</taxon>
        <taxon>Poales</taxon>
        <taxon>Poaceae</taxon>
        <taxon>PACMAD clade</taxon>
        <taxon>Chloridoideae</taxon>
        <taxon>Eragrostideae</taxon>
        <taxon>Eragrostidinae</taxon>
        <taxon>Eragrostis</taxon>
    </lineage>
</organism>
<reference evidence="18 19" key="1">
    <citation type="journal article" date="2019" name="Sci. Rep.">
        <title>A high-quality genome of Eragrostis curvula grass provides insights into Poaceae evolution and supports new strategies to enhance forage quality.</title>
        <authorList>
            <person name="Carballo J."/>
            <person name="Santos B.A.C.M."/>
            <person name="Zappacosta D."/>
            <person name="Garbus I."/>
            <person name="Selva J.P."/>
            <person name="Gallo C.A."/>
            <person name="Diaz A."/>
            <person name="Albertini E."/>
            <person name="Caccamo M."/>
            <person name="Echenique V."/>
        </authorList>
    </citation>
    <scope>NUCLEOTIDE SEQUENCE [LARGE SCALE GENOMIC DNA]</scope>
    <source>
        <strain evidence="19">cv. Victoria</strain>
        <tissue evidence="18">Leaf</tissue>
    </source>
</reference>
<dbReference type="Gene3D" id="3.30.420.10">
    <property type="entry name" value="Ribonuclease H-like superfamily/Ribonuclease H"/>
    <property type="match status" value="1"/>
</dbReference>
<evidence type="ECO:0000256" key="10">
    <source>
        <dbReference type="ARBA" id="ARBA00022723"/>
    </source>
</evidence>
<evidence type="ECO:0000256" key="16">
    <source>
        <dbReference type="ARBA" id="ARBA00023242"/>
    </source>
</evidence>
<dbReference type="GO" id="GO:0030014">
    <property type="term" value="C:CCR4-NOT complex"/>
    <property type="evidence" value="ECO:0007669"/>
    <property type="project" value="InterPro"/>
</dbReference>
<dbReference type="OrthoDB" id="670902at2759"/>
<dbReference type="InterPro" id="IPR036397">
    <property type="entry name" value="RNaseH_sf"/>
</dbReference>
<evidence type="ECO:0000256" key="5">
    <source>
        <dbReference type="ARBA" id="ARBA00008372"/>
    </source>
</evidence>
<dbReference type="EC" id="3.1.13.4" evidence="7"/>
<comment type="subcellular location">
    <subcellularLocation>
        <location evidence="4">Cytoplasm</location>
    </subcellularLocation>
    <subcellularLocation>
        <location evidence="3">Nucleus</location>
    </subcellularLocation>
</comment>
<comment type="catalytic activity">
    <reaction evidence="1">
        <text>Exonucleolytic cleavage of poly(A) to 5'-AMP.</text>
        <dbReference type="EC" id="3.1.13.4"/>
    </reaction>
</comment>
<evidence type="ECO:0000256" key="4">
    <source>
        <dbReference type="ARBA" id="ARBA00004496"/>
    </source>
</evidence>
<dbReference type="InterPro" id="IPR039637">
    <property type="entry name" value="CNOT7/CNOT8/Pop2"/>
</dbReference>
<comment type="subunit">
    <text evidence="6">Component of the CCR4-NOT complex, at least composed of CRR4 and CAF1 proteins.</text>
</comment>
<evidence type="ECO:0000256" key="7">
    <source>
        <dbReference type="ARBA" id="ARBA00012161"/>
    </source>
</evidence>
<dbReference type="Proteomes" id="UP000324897">
    <property type="component" value="Chromosome 3"/>
</dbReference>
<gene>
    <name evidence="18" type="ORF">EJB05_42421</name>
</gene>
<dbReference type="Gramene" id="TVU08989">
    <property type="protein sequence ID" value="TVU08989"/>
    <property type="gene ID" value="EJB05_42421"/>
</dbReference>
<feature type="non-terminal residue" evidence="18">
    <location>
        <position position="1"/>
    </location>
</feature>
<dbReference type="GO" id="GO:0004535">
    <property type="term" value="F:poly(A)-specific ribonuclease activity"/>
    <property type="evidence" value="ECO:0007669"/>
    <property type="project" value="UniProtKB-EC"/>
</dbReference>
<dbReference type="AlphaFoldDB" id="A0A5J9TCD6"/>
<dbReference type="GO" id="GO:0005737">
    <property type="term" value="C:cytoplasm"/>
    <property type="evidence" value="ECO:0007669"/>
    <property type="project" value="UniProtKB-SubCell"/>
</dbReference>
<keyword evidence="16" id="KW-0539">Nucleus</keyword>
<evidence type="ECO:0000313" key="19">
    <source>
        <dbReference type="Proteomes" id="UP000324897"/>
    </source>
</evidence>
<evidence type="ECO:0000256" key="3">
    <source>
        <dbReference type="ARBA" id="ARBA00004123"/>
    </source>
</evidence>
<evidence type="ECO:0000313" key="18">
    <source>
        <dbReference type="EMBL" id="TVU08989.1"/>
    </source>
</evidence>
<evidence type="ECO:0000256" key="12">
    <source>
        <dbReference type="ARBA" id="ARBA00022839"/>
    </source>
</evidence>
<comment type="caution">
    <text evidence="18">The sequence shown here is derived from an EMBL/GenBank/DDBJ whole genome shotgun (WGS) entry which is preliminary data.</text>
</comment>
<dbReference type="GO" id="GO:0046872">
    <property type="term" value="F:metal ion binding"/>
    <property type="evidence" value="ECO:0007669"/>
    <property type="project" value="UniProtKB-KW"/>
</dbReference>
<sequence>MFSPVPPPFRHTAGGAPPPPPFFGIPVRQVWANNLDAEVRAVRALAANARYVAVNVQYPGVVFNAAGNADPCAVTAEERYAAVKANVDALKPLQLGIAVGTHDGRCVAWEFNLSGFDRAADQHAPGSVAYLAGRGMDLDAHRARGVPAARLAAALHRCGLLRGRGFAWVTYAGVYHVAYLLKIVTGGQPLPGDVAGFLDAVRGFLGEEVYDVARLVVDCPTLPVGLERVANALGLAPPLWSPRLAGAGAALALQAFAALEFNVFRGDVSRYRGLLNGLQVT</sequence>
<keyword evidence="8" id="KW-0963">Cytoplasm</keyword>
<keyword evidence="15" id="KW-0804">Transcription</keyword>
<accession>A0A5J9TCD6</accession>
<dbReference type="InterPro" id="IPR012337">
    <property type="entry name" value="RNaseH-like_sf"/>
</dbReference>
<evidence type="ECO:0000256" key="6">
    <source>
        <dbReference type="ARBA" id="ARBA00011757"/>
    </source>
</evidence>
<dbReference type="GO" id="GO:0003723">
    <property type="term" value="F:RNA binding"/>
    <property type="evidence" value="ECO:0007669"/>
    <property type="project" value="UniProtKB-KW"/>
</dbReference>
<keyword evidence="13" id="KW-0694">RNA-binding</keyword>
<dbReference type="InterPro" id="IPR006941">
    <property type="entry name" value="RNase_CAF1"/>
</dbReference>
<dbReference type="PANTHER" id="PTHR10797">
    <property type="entry name" value="CCR4-NOT TRANSCRIPTION COMPLEX SUBUNIT"/>
    <property type="match status" value="1"/>
</dbReference>
<evidence type="ECO:0000256" key="11">
    <source>
        <dbReference type="ARBA" id="ARBA00022801"/>
    </source>
</evidence>
<keyword evidence="9" id="KW-0540">Nuclease</keyword>
<evidence type="ECO:0000256" key="1">
    <source>
        <dbReference type="ARBA" id="ARBA00001663"/>
    </source>
</evidence>
<evidence type="ECO:0000256" key="14">
    <source>
        <dbReference type="ARBA" id="ARBA00023015"/>
    </source>
</evidence>
<evidence type="ECO:0000256" key="15">
    <source>
        <dbReference type="ARBA" id="ARBA00023163"/>
    </source>
</evidence>
<evidence type="ECO:0000256" key="9">
    <source>
        <dbReference type="ARBA" id="ARBA00022722"/>
    </source>
</evidence>
<evidence type="ECO:0000256" key="17">
    <source>
        <dbReference type="ARBA" id="ARBA00025148"/>
    </source>
</evidence>
<dbReference type="Pfam" id="PF04857">
    <property type="entry name" value="CAF1"/>
    <property type="match status" value="1"/>
</dbReference>
<dbReference type="SUPFAM" id="SSF53098">
    <property type="entry name" value="Ribonuclease H-like"/>
    <property type="match status" value="1"/>
</dbReference>